<dbReference type="Proteomes" id="UP001458880">
    <property type="component" value="Unassembled WGS sequence"/>
</dbReference>
<name>A0AAW1N522_POPJA</name>
<evidence type="ECO:0000313" key="2">
    <source>
        <dbReference type="Proteomes" id="UP001458880"/>
    </source>
</evidence>
<protein>
    <submittedName>
        <fullName evidence="1">Uncharacterized protein</fullName>
    </submittedName>
</protein>
<dbReference type="EMBL" id="JASPKY010000012">
    <property type="protein sequence ID" value="KAK9753585.1"/>
    <property type="molecule type" value="Genomic_DNA"/>
</dbReference>
<comment type="caution">
    <text evidence="1">The sequence shown here is derived from an EMBL/GenBank/DDBJ whole genome shotgun (WGS) entry which is preliminary data.</text>
</comment>
<proteinExistence type="predicted"/>
<keyword evidence="2" id="KW-1185">Reference proteome</keyword>
<reference evidence="1 2" key="1">
    <citation type="journal article" date="2024" name="BMC Genomics">
        <title>De novo assembly and annotation of Popillia japonica's genome with initial clues to its potential as an invasive pest.</title>
        <authorList>
            <person name="Cucini C."/>
            <person name="Boschi S."/>
            <person name="Funari R."/>
            <person name="Cardaioli E."/>
            <person name="Iannotti N."/>
            <person name="Marturano G."/>
            <person name="Paoli F."/>
            <person name="Bruttini M."/>
            <person name="Carapelli A."/>
            <person name="Frati F."/>
            <person name="Nardi F."/>
        </authorList>
    </citation>
    <scope>NUCLEOTIDE SEQUENCE [LARGE SCALE GENOMIC DNA]</scope>
    <source>
        <strain evidence="1">DMR45628</strain>
    </source>
</reference>
<evidence type="ECO:0000313" key="1">
    <source>
        <dbReference type="EMBL" id="KAK9753585.1"/>
    </source>
</evidence>
<gene>
    <name evidence="1" type="ORF">QE152_g1891</name>
</gene>
<organism evidence="1 2">
    <name type="scientific">Popillia japonica</name>
    <name type="common">Japanese beetle</name>
    <dbReference type="NCBI Taxonomy" id="7064"/>
    <lineage>
        <taxon>Eukaryota</taxon>
        <taxon>Metazoa</taxon>
        <taxon>Ecdysozoa</taxon>
        <taxon>Arthropoda</taxon>
        <taxon>Hexapoda</taxon>
        <taxon>Insecta</taxon>
        <taxon>Pterygota</taxon>
        <taxon>Neoptera</taxon>
        <taxon>Endopterygota</taxon>
        <taxon>Coleoptera</taxon>
        <taxon>Polyphaga</taxon>
        <taxon>Scarabaeiformia</taxon>
        <taxon>Scarabaeidae</taxon>
        <taxon>Rutelinae</taxon>
        <taxon>Popillia</taxon>
    </lineage>
</organism>
<sequence>MVRRHTYIYTNIDPKNNYAKTSTREEIFRQVLQIPSENRTLFPVRTCDTEISALLADYIPLNLEDGMSPIDDFEDVIEEGPLNLEDGMSPIDDIEDVIEEARH</sequence>
<accession>A0AAW1N522</accession>
<dbReference type="AlphaFoldDB" id="A0AAW1N522"/>